<dbReference type="InterPro" id="IPR015422">
    <property type="entry name" value="PyrdxlP-dep_Trfase_small"/>
</dbReference>
<keyword evidence="5" id="KW-0804">Transcription</keyword>
<dbReference type="PANTHER" id="PTHR46577:SF1">
    <property type="entry name" value="HTH-TYPE TRANSCRIPTIONAL REGULATORY PROTEIN GABR"/>
    <property type="match status" value="1"/>
</dbReference>
<keyword evidence="4" id="KW-0238">DNA-binding</keyword>
<sequence>MVQSGWRPELGDSPGAAWEQLVTRLEADIAAGTLAPGERLPPQRDLAYRLALSVGTVSRAYAEAERRGLVASHVGRGTFVAEGLGVAATHRPDGGRINLGMNVPPIAPVLSVASQTIQALGQREDLGAAFDYTFTAGLPAVREAGAIWLREQGGVARASADRLIQTTGGQNALAIACASFARPGDTVLCDVATYPGNRTIAEHGGWHLRGVPADAEGMQPAALDRLAAESGARLLMLIPTLHNPTTITMSAARRNEIVAVARTRDLLIIEDDIYRVFGTDEAPQPLADLAPERVIHVTSISKALSPGLRLGFLLAPDNDALYERLLLAAQATGYCPPAASGLILAEWLKTGFATRILHEVQCEMVRRNSLAREILGDVIAPGGSRRSLHIWLPMDAERARQVYERALLANVELTPPDAPFVDGHAVTGLRVCLGQPLELSSLETALLALKAVLNADHYANTRGVL</sequence>
<evidence type="ECO:0000256" key="3">
    <source>
        <dbReference type="ARBA" id="ARBA00023015"/>
    </source>
</evidence>
<evidence type="ECO:0000256" key="4">
    <source>
        <dbReference type="ARBA" id="ARBA00023125"/>
    </source>
</evidence>
<dbReference type="SMART" id="SM00345">
    <property type="entry name" value="HTH_GNTR"/>
    <property type="match status" value="1"/>
</dbReference>
<organism evidence="7 8">
    <name type="scientific">Edaphosphingomonas fennica</name>
    <dbReference type="NCBI Taxonomy" id="114404"/>
    <lineage>
        <taxon>Bacteria</taxon>
        <taxon>Pseudomonadati</taxon>
        <taxon>Pseudomonadota</taxon>
        <taxon>Alphaproteobacteria</taxon>
        <taxon>Sphingomonadales</taxon>
        <taxon>Rhizorhabdaceae</taxon>
        <taxon>Edaphosphingomonas</taxon>
    </lineage>
</organism>
<keyword evidence="3" id="KW-0805">Transcription regulation</keyword>
<dbReference type="Pfam" id="PF00392">
    <property type="entry name" value="GntR"/>
    <property type="match status" value="1"/>
</dbReference>
<dbReference type="CDD" id="cd00609">
    <property type="entry name" value="AAT_like"/>
    <property type="match status" value="1"/>
</dbReference>
<evidence type="ECO:0000256" key="2">
    <source>
        <dbReference type="ARBA" id="ARBA00022898"/>
    </source>
</evidence>
<dbReference type="GO" id="GO:0003677">
    <property type="term" value="F:DNA binding"/>
    <property type="evidence" value="ECO:0007669"/>
    <property type="project" value="UniProtKB-KW"/>
</dbReference>
<comment type="caution">
    <text evidence="7">The sequence shown here is derived from an EMBL/GenBank/DDBJ whole genome shotgun (WGS) entry which is preliminary data.</text>
</comment>
<accession>A0A2T4I892</accession>
<dbReference type="InterPro" id="IPR036388">
    <property type="entry name" value="WH-like_DNA-bd_sf"/>
</dbReference>
<dbReference type="GO" id="GO:0030170">
    <property type="term" value="F:pyridoxal phosphate binding"/>
    <property type="evidence" value="ECO:0007669"/>
    <property type="project" value="InterPro"/>
</dbReference>
<dbReference type="InterPro" id="IPR000524">
    <property type="entry name" value="Tscrpt_reg_HTH_GntR"/>
</dbReference>
<gene>
    <name evidence="7" type="ORF">CV103_00915</name>
</gene>
<evidence type="ECO:0000256" key="5">
    <source>
        <dbReference type="ARBA" id="ARBA00023163"/>
    </source>
</evidence>
<feature type="domain" description="HTH gntR-type" evidence="6">
    <location>
        <begin position="15"/>
        <end position="83"/>
    </location>
</feature>
<dbReference type="GO" id="GO:0003700">
    <property type="term" value="F:DNA-binding transcription factor activity"/>
    <property type="evidence" value="ECO:0007669"/>
    <property type="project" value="InterPro"/>
</dbReference>
<dbReference type="EMBL" id="PHHF01000003">
    <property type="protein sequence ID" value="PTD27839.1"/>
    <property type="molecule type" value="Genomic_DNA"/>
</dbReference>
<protein>
    <recommendedName>
        <fullName evidence="6">HTH gntR-type domain-containing protein</fullName>
    </recommendedName>
</protein>
<evidence type="ECO:0000313" key="7">
    <source>
        <dbReference type="EMBL" id="PTD27839.1"/>
    </source>
</evidence>
<dbReference type="Pfam" id="PF00155">
    <property type="entry name" value="Aminotran_1_2"/>
    <property type="match status" value="1"/>
</dbReference>
<keyword evidence="8" id="KW-1185">Reference proteome</keyword>
<proteinExistence type="inferred from homology"/>
<evidence type="ECO:0000256" key="1">
    <source>
        <dbReference type="ARBA" id="ARBA00005384"/>
    </source>
</evidence>
<comment type="similarity">
    <text evidence="1">In the C-terminal section; belongs to the class-I pyridoxal-phosphate-dependent aminotransferase family.</text>
</comment>
<evidence type="ECO:0000313" key="8">
    <source>
        <dbReference type="Proteomes" id="UP000241206"/>
    </source>
</evidence>
<dbReference type="Gene3D" id="3.90.1150.10">
    <property type="entry name" value="Aspartate Aminotransferase, domain 1"/>
    <property type="match status" value="1"/>
</dbReference>
<reference evidence="7 8" key="1">
    <citation type="submission" date="2017-11" db="EMBL/GenBank/DDBJ databases">
        <title>Sphingomonas oleivorans sp. nov., isolated from oil-contaminated soil.</title>
        <authorList>
            <person name="Wang L."/>
            <person name="Chen L."/>
        </authorList>
    </citation>
    <scope>NUCLEOTIDE SEQUENCE [LARGE SCALE GENOMIC DNA]</scope>
    <source>
        <strain evidence="7 8">K101</strain>
    </source>
</reference>
<dbReference type="SUPFAM" id="SSF53383">
    <property type="entry name" value="PLP-dependent transferases"/>
    <property type="match status" value="1"/>
</dbReference>
<evidence type="ECO:0000259" key="6">
    <source>
        <dbReference type="PROSITE" id="PS50949"/>
    </source>
</evidence>
<name>A0A2T4I892_9SPHN</name>
<dbReference type="InterPro" id="IPR015424">
    <property type="entry name" value="PyrdxlP-dep_Trfase"/>
</dbReference>
<dbReference type="PANTHER" id="PTHR46577">
    <property type="entry name" value="HTH-TYPE TRANSCRIPTIONAL REGULATORY PROTEIN GABR"/>
    <property type="match status" value="1"/>
</dbReference>
<dbReference type="InterPro" id="IPR051446">
    <property type="entry name" value="HTH_trans_reg/aminotransferase"/>
</dbReference>
<dbReference type="InterPro" id="IPR015421">
    <property type="entry name" value="PyrdxlP-dep_Trfase_major"/>
</dbReference>
<dbReference type="Proteomes" id="UP000241206">
    <property type="component" value="Unassembled WGS sequence"/>
</dbReference>
<keyword evidence="2" id="KW-0663">Pyridoxal phosphate</keyword>
<dbReference type="CDD" id="cd07377">
    <property type="entry name" value="WHTH_GntR"/>
    <property type="match status" value="1"/>
</dbReference>
<dbReference type="Gene3D" id="1.10.10.10">
    <property type="entry name" value="Winged helix-like DNA-binding domain superfamily/Winged helix DNA-binding domain"/>
    <property type="match status" value="1"/>
</dbReference>
<dbReference type="PROSITE" id="PS50949">
    <property type="entry name" value="HTH_GNTR"/>
    <property type="match status" value="1"/>
</dbReference>
<dbReference type="InterPro" id="IPR004839">
    <property type="entry name" value="Aminotransferase_I/II_large"/>
</dbReference>
<dbReference type="SUPFAM" id="SSF46785">
    <property type="entry name" value="Winged helix' DNA-binding domain"/>
    <property type="match status" value="1"/>
</dbReference>
<dbReference type="InterPro" id="IPR036390">
    <property type="entry name" value="WH_DNA-bd_sf"/>
</dbReference>
<dbReference type="Gene3D" id="3.40.640.10">
    <property type="entry name" value="Type I PLP-dependent aspartate aminotransferase-like (Major domain)"/>
    <property type="match status" value="1"/>
</dbReference>
<dbReference type="AlphaFoldDB" id="A0A2T4I892"/>